<evidence type="ECO:0000256" key="3">
    <source>
        <dbReference type="ARBA" id="ARBA00007261"/>
    </source>
</evidence>
<evidence type="ECO:0000256" key="6">
    <source>
        <dbReference type="ARBA" id="ARBA00022670"/>
    </source>
</evidence>
<evidence type="ECO:0000313" key="19">
    <source>
        <dbReference type="Proteomes" id="UP000487258"/>
    </source>
</evidence>
<keyword evidence="15" id="KW-0732">Signal</keyword>
<keyword evidence="9" id="KW-0862">Zinc</keyword>
<evidence type="ECO:0000256" key="14">
    <source>
        <dbReference type="RuleBase" id="RU004447"/>
    </source>
</evidence>
<comment type="cofactor">
    <cofactor evidence="1">
        <name>Zn(2+)</name>
        <dbReference type="ChEBI" id="CHEBI:29105"/>
    </cofactor>
</comment>
<name>A0A6L7A398_ECOLX</name>
<keyword evidence="10" id="KW-0482">Metalloprotease</keyword>
<dbReference type="Pfam" id="PF00675">
    <property type="entry name" value="Peptidase_M16"/>
    <property type="match status" value="1"/>
</dbReference>
<dbReference type="EMBL" id="WTMY01000380">
    <property type="protein sequence ID" value="MWL48382.1"/>
    <property type="molecule type" value="Genomic_DNA"/>
</dbReference>
<dbReference type="RefSeq" id="WP_160445882.1">
    <property type="nucleotide sequence ID" value="NZ_WTMY01000380.1"/>
</dbReference>
<dbReference type="Proteomes" id="UP000487258">
    <property type="component" value="Unassembled WGS sequence"/>
</dbReference>
<dbReference type="Pfam" id="PF05193">
    <property type="entry name" value="Peptidase_M16_C"/>
    <property type="match status" value="1"/>
</dbReference>
<evidence type="ECO:0000313" key="18">
    <source>
        <dbReference type="EMBL" id="MWL48382.1"/>
    </source>
</evidence>
<proteinExistence type="inferred from homology"/>
<evidence type="ECO:0000256" key="13">
    <source>
        <dbReference type="ARBA" id="ARBA00033450"/>
    </source>
</evidence>
<evidence type="ECO:0000259" key="16">
    <source>
        <dbReference type="Pfam" id="PF00675"/>
    </source>
</evidence>
<evidence type="ECO:0000259" key="17">
    <source>
        <dbReference type="Pfam" id="PF05193"/>
    </source>
</evidence>
<dbReference type="EC" id="3.4.24.55" evidence="4"/>
<gene>
    <name evidence="18" type="ORF">GQM04_23295</name>
</gene>
<dbReference type="InterPro" id="IPR011765">
    <property type="entry name" value="Pept_M16_N"/>
</dbReference>
<dbReference type="InterPro" id="IPR007863">
    <property type="entry name" value="Peptidase_M16_C"/>
</dbReference>
<evidence type="ECO:0000256" key="7">
    <source>
        <dbReference type="ARBA" id="ARBA00022723"/>
    </source>
</evidence>
<evidence type="ECO:0000256" key="5">
    <source>
        <dbReference type="ARBA" id="ARBA00017565"/>
    </source>
</evidence>
<evidence type="ECO:0000256" key="2">
    <source>
        <dbReference type="ARBA" id="ARBA00002184"/>
    </source>
</evidence>
<accession>A0A6L7A398</accession>
<dbReference type="Gene3D" id="3.30.830.10">
    <property type="entry name" value="Metalloenzyme, LuxS/M16 peptidase-like"/>
    <property type="match status" value="2"/>
</dbReference>
<dbReference type="NCBIfam" id="NF011681">
    <property type="entry name" value="PRK15101.1"/>
    <property type="match status" value="1"/>
</dbReference>
<evidence type="ECO:0000256" key="8">
    <source>
        <dbReference type="ARBA" id="ARBA00022801"/>
    </source>
</evidence>
<evidence type="ECO:0000256" key="4">
    <source>
        <dbReference type="ARBA" id="ARBA00012449"/>
    </source>
</evidence>
<evidence type="ECO:0000256" key="11">
    <source>
        <dbReference type="ARBA" id="ARBA00029597"/>
    </source>
</evidence>
<dbReference type="GO" id="GO:0004222">
    <property type="term" value="F:metalloendopeptidase activity"/>
    <property type="evidence" value="ECO:0007669"/>
    <property type="project" value="UniProtKB-EC"/>
</dbReference>
<dbReference type="GO" id="GO:0006508">
    <property type="term" value="P:proteolysis"/>
    <property type="evidence" value="ECO:0007669"/>
    <property type="project" value="UniProtKB-KW"/>
</dbReference>
<sequence>MPRSTWFKALLLLVALWAPLSQAETGWQPIQETIRKSDKDNRQYQAIRLDNGMVVLLVSDPQAVKSLSALVVPVGSLEDPEAYQGLAHYLEHMSLMGSKKYPQADSLAEYLKMHGGSHNASTAPYRTAFYLEVENDALPGAVDRLADAIAEPLLDKKYAERERNAVNAELTMARTRDGMRMAQVSAETINPAHPGSKFSGGNLETLSDKPGNPVQQALKDFHEKYYSANLMKAVIYSNKPLPELAKMAADTFGRVPNKESKKPEITVPVVTDAQKGIIIHYVPALPRKVLRVEFRIDNNSAKFRSKTDELITYLIGNRSPGTLSDWLQKQGLVEGISANSDPIVNGNSGVLAISASLTDKGLANRDQVVAAIFSYLNLLREKGIDKQYFDELANVLDIDFRYPSITRDMDYVEWLADTMIRVPVEHTLDAVNIADRYDAKAV</sequence>
<evidence type="ECO:0000256" key="10">
    <source>
        <dbReference type="ARBA" id="ARBA00023049"/>
    </source>
</evidence>
<evidence type="ECO:0000256" key="1">
    <source>
        <dbReference type="ARBA" id="ARBA00001947"/>
    </source>
</evidence>
<evidence type="ECO:0000256" key="9">
    <source>
        <dbReference type="ARBA" id="ARBA00022833"/>
    </source>
</evidence>
<keyword evidence="6" id="KW-0645">Protease</keyword>
<evidence type="ECO:0000256" key="15">
    <source>
        <dbReference type="SAM" id="SignalP"/>
    </source>
</evidence>
<organism evidence="18 19">
    <name type="scientific">Escherichia coli</name>
    <dbReference type="NCBI Taxonomy" id="562"/>
    <lineage>
        <taxon>Bacteria</taxon>
        <taxon>Pseudomonadati</taxon>
        <taxon>Pseudomonadota</taxon>
        <taxon>Gammaproteobacteria</taxon>
        <taxon>Enterobacterales</taxon>
        <taxon>Enterobacteriaceae</taxon>
        <taxon>Escherichia</taxon>
    </lineage>
</organism>
<feature type="domain" description="Peptidase M16 C-terminal" evidence="17">
    <location>
        <begin position="216"/>
        <end position="395"/>
    </location>
</feature>
<dbReference type="InterPro" id="IPR001431">
    <property type="entry name" value="Pept_M16_Zn_BS"/>
</dbReference>
<dbReference type="AlphaFoldDB" id="A0A6L7A398"/>
<dbReference type="PANTHER" id="PTHR43690:SF18">
    <property type="entry name" value="INSULIN-DEGRADING ENZYME-RELATED"/>
    <property type="match status" value="1"/>
</dbReference>
<comment type="caution">
    <text evidence="18">The sequence shown here is derived from an EMBL/GenBank/DDBJ whole genome shotgun (WGS) entry which is preliminary data.</text>
</comment>
<dbReference type="SUPFAM" id="SSF63411">
    <property type="entry name" value="LuxS/MPP-like metallohydrolase"/>
    <property type="match status" value="2"/>
</dbReference>
<feature type="signal peptide" evidence="15">
    <location>
        <begin position="1"/>
        <end position="23"/>
    </location>
</feature>
<dbReference type="FunFam" id="3.30.830.10:FF:000012">
    <property type="entry name" value="Protease 3"/>
    <property type="match status" value="1"/>
</dbReference>
<comment type="similarity">
    <text evidence="3 14">Belongs to the peptidase M16 family.</text>
</comment>
<protein>
    <recommendedName>
        <fullName evidence="5">Protease 3</fullName>
        <ecNumber evidence="4">3.4.24.55</ecNumber>
    </recommendedName>
    <alternativeName>
        <fullName evidence="13">Pitrilysin</fullName>
    </alternativeName>
    <alternativeName>
        <fullName evidence="12">Protease III</fullName>
    </alternativeName>
    <alternativeName>
        <fullName evidence="11">Protease pi</fullName>
    </alternativeName>
</protein>
<dbReference type="GO" id="GO:0046872">
    <property type="term" value="F:metal ion binding"/>
    <property type="evidence" value="ECO:0007669"/>
    <property type="project" value="UniProtKB-KW"/>
</dbReference>
<dbReference type="InterPro" id="IPR011249">
    <property type="entry name" value="Metalloenz_LuxS/M16"/>
</dbReference>
<dbReference type="PROSITE" id="PS00143">
    <property type="entry name" value="INSULINASE"/>
    <property type="match status" value="1"/>
</dbReference>
<feature type="non-terminal residue" evidence="18">
    <location>
        <position position="442"/>
    </location>
</feature>
<dbReference type="InterPro" id="IPR050626">
    <property type="entry name" value="Peptidase_M16"/>
</dbReference>
<reference evidence="18 19" key="1">
    <citation type="submission" date="2019-12" db="EMBL/GenBank/DDBJ databases">
        <title>Enteriobacteria Tanzani isolates_10432.</title>
        <authorList>
            <person name="Subbiah M."/>
            <person name="Call D."/>
        </authorList>
    </citation>
    <scope>NUCLEOTIDE SEQUENCE [LARGE SCALE GENOMIC DNA]</scope>
    <source>
        <strain evidence="18 19">10432wF6</strain>
    </source>
</reference>
<feature type="chain" id="PRO_5026683778" description="Protease 3" evidence="15">
    <location>
        <begin position="24"/>
        <end position="442"/>
    </location>
</feature>
<keyword evidence="8 18" id="KW-0378">Hydrolase</keyword>
<dbReference type="PANTHER" id="PTHR43690">
    <property type="entry name" value="NARDILYSIN"/>
    <property type="match status" value="1"/>
</dbReference>
<keyword evidence="7" id="KW-0479">Metal-binding</keyword>
<evidence type="ECO:0000256" key="12">
    <source>
        <dbReference type="ARBA" id="ARBA00031184"/>
    </source>
</evidence>
<feature type="domain" description="Peptidase M16 N-terminal" evidence="16">
    <location>
        <begin position="54"/>
        <end position="191"/>
    </location>
</feature>
<comment type="function">
    <text evidence="2">Endopeptidase that degrades small peptides of less than 7 kDa, such as glucagon and insulin.</text>
</comment>